<accession>A0A152A5Q2</accession>
<dbReference type="EMBL" id="LODT01000009">
    <property type="protein sequence ID" value="KYR01397.1"/>
    <property type="molecule type" value="Genomic_DNA"/>
</dbReference>
<evidence type="ECO:0008006" key="6">
    <source>
        <dbReference type="Google" id="ProtNLM"/>
    </source>
</evidence>
<dbReference type="OrthoDB" id="6608405at2759"/>
<evidence type="ECO:0000256" key="2">
    <source>
        <dbReference type="ARBA" id="ARBA00022737"/>
    </source>
</evidence>
<reference evidence="4 5" key="1">
    <citation type="submission" date="2015-12" db="EMBL/GenBank/DDBJ databases">
        <title>Dictyostelia acquired genes for synthesis and detection of signals that induce cell-type specialization by lateral gene transfer from prokaryotes.</title>
        <authorList>
            <person name="Gloeckner G."/>
            <person name="Schaap P."/>
        </authorList>
    </citation>
    <scope>NUCLEOTIDE SEQUENCE [LARGE SCALE GENOMIC DNA]</scope>
    <source>
        <strain evidence="4 5">TK</strain>
    </source>
</reference>
<feature type="coiled-coil region" evidence="3">
    <location>
        <begin position="48"/>
        <end position="90"/>
    </location>
</feature>
<comment type="caution">
    <text evidence="4">The sequence shown here is derived from an EMBL/GenBank/DDBJ whole genome shotgun (WGS) entry which is preliminary data.</text>
</comment>
<dbReference type="PANTHER" id="PTHR46260:SF3">
    <property type="entry name" value="RING-TYPE DOMAIN-CONTAINING PROTEIN"/>
    <property type="match status" value="1"/>
</dbReference>
<evidence type="ECO:0000256" key="3">
    <source>
        <dbReference type="SAM" id="Coils"/>
    </source>
</evidence>
<protein>
    <recommendedName>
        <fullName evidence="6">Kelch repeat-containing protein</fullName>
    </recommendedName>
</protein>
<evidence type="ECO:0000256" key="1">
    <source>
        <dbReference type="ARBA" id="ARBA00022441"/>
    </source>
</evidence>
<organism evidence="4 5">
    <name type="scientific">Tieghemostelium lacteum</name>
    <name type="common">Slime mold</name>
    <name type="synonym">Dictyostelium lacteum</name>
    <dbReference type="NCBI Taxonomy" id="361077"/>
    <lineage>
        <taxon>Eukaryota</taxon>
        <taxon>Amoebozoa</taxon>
        <taxon>Evosea</taxon>
        <taxon>Eumycetozoa</taxon>
        <taxon>Dictyostelia</taxon>
        <taxon>Dictyosteliales</taxon>
        <taxon>Raperosteliaceae</taxon>
        <taxon>Tieghemostelium</taxon>
    </lineage>
</organism>
<dbReference type="PANTHER" id="PTHR46260">
    <property type="entry name" value="RING-TYPE DOMAIN-CONTAINING PROTEIN"/>
    <property type="match status" value="1"/>
</dbReference>
<evidence type="ECO:0000313" key="4">
    <source>
        <dbReference type="EMBL" id="KYR01397.1"/>
    </source>
</evidence>
<evidence type="ECO:0000313" key="5">
    <source>
        <dbReference type="Proteomes" id="UP000076078"/>
    </source>
</evidence>
<keyword evidence="1" id="KW-0880">Kelch repeat</keyword>
<dbReference type="InterPro" id="IPR006652">
    <property type="entry name" value="Kelch_1"/>
</dbReference>
<dbReference type="SUPFAM" id="SSF117281">
    <property type="entry name" value="Kelch motif"/>
    <property type="match status" value="1"/>
</dbReference>
<name>A0A152A5Q2_TIELA</name>
<dbReference type="Pfam" id="PF01344">
    <property type="entry name" value="Kelch_1"/>
    <property type="match status" value="1"/>
</dbReference>
<dbReference type="Proteomes" id="UP000076078">
    <property type="component" value="Unassembled WGS sequence"/>
</dbReference>
<gene>
    <name evidence="4" type="ORF">DLAC_01986</name>
</gene>
<keyword evidence="5" id="KW-1185">Reference proteome</keyword>
<dbReference type="InterPro" id="IPR051746">
    <property type="entry name" value="Kelch_domain_containing_8"/>
</dbReference>
<proteinExistence type="predicted"/>
<keyword evidence="3" id="KW-0175">Coiled coil</keyword>
<dbReference type="InterPro" id="IPR015915">
    <property type="entry name" value="Kelch-typ_b-propeller"/>
</dbReference>
<dbReference type="InParanoid" id="A0A152A5Q2"/>
<sequence>MVAIIDKEEDFHNKIKCRQTKNFKEKCKIQETIKEIVNNYNQQLVVISVEFEKLYKRLVEKEQELKDELIRDHEATLNQFQDQLEIIQLDMDNCDKVLEGGVSDLADKDWVETDQEFYEIYYEYPMFQSLDLLGSAIDAQKLTKMDRVLNSRDRNTLYRYNRYTGVHMHNIQTNESELLVSKDATDLPIHLGFFYQTHPCAGKLHVFNEESFFVLNTNEKNPKWNSGPFLINDGTSAQSCISDGKDCIYISGGTNVRYVNRGSVSYIDNDINGQSGKKIYRFTISSQTFDYIADLPLASRYHSLTFHEGYLYIIGGLNDHDGYLNKIDRFNVNTREFENILPCIEEKSSYNHISSGFYDNTTKSIFYLSSEKHFSRFNMMDKSIETLKYPLDRNIGHFISKLYFDQFSNLAYLIVHEEKSIYQYNIKENTWKPIKDIFQTMICYNDYISFN</sequence>
<dbReference type="AlphaFoldDB" id="A0A152A5Q2"/>
<keyword evidence="2" id="KW-0677">Repeat</keyword>
<dbReference type="Gene3D" id="2.120.10.80">
    <property type="entry name" value="Kelch-type beta propeller"/>
    <property type="match status" value="1"/>
</dbReference>